<feature type="domain" description="Reverse transcriptase/retrotransposon-derived protein RNase H-like" evidence="1">
    <location>
        <begin position="9"/>
        <end position="106"/>
    </location>
</feature>
<organism evidence="2 3">
    <name type="scientific">Solanum tuberosum</name>
    <name type="common">Potato</name>
    <dbReference type="NCBI Taxonomy" id="4113"/>
    <lineage>
        <taxon>Eukaryota</taxon>
        <taxon>Viridiplantae</taxon>
        <taxon>Streptophyta</taxon>
        <taxon>Embryophyta</taxon>
        <taxon>Tracheophyta</taxon>
        <taxon>Spermatophyta</taxon>
        <taxon>Magnoliopsida</taxon>
        <taxon>eudicotyledons</taxon>
        <taxon>Gunneridae</taxon>
        <taxon>Pentapetalae</taxon>
        <taxon>asterids</taxon>
        <taxon>lamiids</taxon>
        <taxon>Solanales</taxon>
        <taxon>Solanaceae</taxon>
        <taxon>Solanoideae</taxon>
        <taxon>Solaneae</taxon>
        <taxon>Solanum</taxon>
    </lineage>
</organism>
<dbReference type="InterPro" id="IPR051320">
    <property type="entry name" value="Viral_Replic_Matur_Polypro"/>
</dbReference>
<keyword evidence="3" id="KW-1185">Reference proteome</keyword>
<dbReference type="SUPFAM" id="SSF56672">
    <property type="entry name" value="DNA/RNA polymerases"/>
    <property type="match status" value="1"/>
</dbReference>
<reference evidence="2 3" key="1">
    <citation type="journal article" date="2021" name="bioRxiv">
        <title>Chromosome-scale and haplotype-resolved genome assembly of a tetraploid potato cultivar.</title>
        <authorList>
            <person name="Sun H."/>
            <person name="Jiao W.-B."/>
            <person name="Krause K."/>
            <person name="Campoy J.A."/>
            <person name="Goel M."/>
            <person name="Folz-Donahue K."/>
            <person name="Kukat C."/>
            <person name="Huettel B."/>
            <person name="Schneeberger K."/>
        </authorList>
    </citation>
    <scope>NUCLEOTIDE SEQUENCE [LARGE SCALE GENOMIC DNA]</scope>
    <source>
        <strain evidence="2">SolTubOtavaFocal</strain>
        <tissue evidence="2">Leaves</tissue>
    </source>
</reference>
<dbReference type="EMBL" id="JAIVGD010000018">
    <property type="protein sequence ID" value="KAH0754721.1"/>
    <property type="molecule type" value="Genomic_DNA"/>
</dbReference>
<name>A0ABQ7USE3_SOLTU</name>
<dbReference type="InterPro" id="IPR041577">
    <property type="entry name" value="RT_RNaseH_2"/>
</dbReference>
<sequence>MLTKKAPAWGKDQDDAVRKIKDISKEVKTLHIPSDGLKMLQTDASNEYWSVILLEEKDSQRKICGYASGNFKDAEQHYHSTFKEIPVVKNGIKKFKFFLIHTEFLIEMDMRAFPKMIQINPKIIPNPQILRWA</sequence>
<accession>A0ABQ7USE3</accession>
<dbReference type="PANTHER" id="PTHR33064">
    <property type="entry name" value="POL PROTEIN"/>
    <property type="match status" value="1"/>
</dbReference>
<evidence type="ECO:0000313" key="2">
    <source>
        <dbReference type="EMBL" id="KAH0754721.1"/>
    </source>
</evidence>
<comment type="caution">
    <text evidence="2">The sequence shown here is derived from an EMBL/GenBank/DDBJ whole genome shotgun (WGS) entry which is preliminary data.</text>
</comment>
<proteinExistence type="predicted"/>
<evidence type="ECO:0000313" key="3">
    <source>
        <dbReference type="Proteomes" id="UP000826656"/>
    </source>
</evidence>
<dbReference type="Proteomes" id="UP000826656">
    <property type="component" value="Unassembled WGS sequence"/>
</dbReference>
<protein>
    <recommendedName>
        <fullName evidence="1">Reverse transcriptase/retrotransposon-derived protein RNase H-like domain-containing protein</fullName>
    </recommendedName>
</protein>
<gene>
    <name evidence="2" type="ORF">KY290_024991</name>
</gene>
<evidence type="ECO:0000259" key="1">
    <source>
        <dbReference type="Pfam" id="PF17919"/>
    </source>
</evidence>
<dbReference type="Pfam" id="PF17919">
    <property type="entry name" value="RT_RNaseH_2"/>
    <property type="match status" value="1"/>
</dbReference>
<dbReference type="PANTHER" id="PTHR33064:SF37">
    <property type="entry name" value="RIBONUCLEASE H"/>
    <property type="match status" value="1"/>
</dbReference>
<dbReference type="InterPro" id="IPR043502">
    <property type="entry name" value="DNA/RNA_pol_sf"/>
</dbReference>